<evidence type="ECO:0000256" key="2">
    <source>
        <dbReference type="ARBA" id="ARBA00022475"/>
    </source>
</evidence>
<dbReference type="PANTHER" id="PTHR42709">
    <property type="entry name" value="ALKALINE PHOSPHATASE LIKE PROTEIN"/>
    <property type="match status" value="1"/>
</dbReference>
<gene>
    <name evidence="8" type="ORF">COA17_08045</name>
</gene>
<dbReference type="GO" id="GO:0005886">
    <property type="term" value="C:plasma membrane"/>
    <property type="evidence" value="ECO:0007669"/>
    <property type="project" value="UniProtKB-SubCell"/>
</dbReference>
<keyword evidence="3 6" id="KW-0812">Transmembrane</keyword>
<evidence type="ECO:0000313" key="8">
    <source>
        <dbReference type="EMBL" id="PCG09783.1"/>
    </source>
</evidence>
<keyword evidence="2" id="KW-1003">Cell membrane</keyword>
<reference evidence="8 9" key="1">
    <citation type="submission" date="2017-09" db="EMBL/GenBank/DDBJ databases">
        <title>Sphingomonas ginsenosidimutans KACC 14949, whole genome shotgun sequence.</title>
        <authorList>
            <person name="Feng G."/>
            <person name="Zhu H."/>
        </authorList>
    </citation>
    <scope>NUCLEOTIDE SEQUENCE [LARGE SCALE GENOMIC DNA]</scope>
    <source>
        <strain evidence="8 9">KACC 14949</strain>
    </source>
</reference>
<feature type="domain" description="VTT" evidence="7">
    <location>
        <begin position="36"/>
        <end position="149"/>
    </location>
</feature>
<comment type="subcellular location">
    <subcellularLocation>
        <location evidence="1">Cell membrane</location>
        <topology evidence="1">Multi-pass membrane protein</topology>
    </subcellularLocation>
</comment>
<dbReference type="RefSeq" id="WP_096611485.1">
    <property type="nucleotide sequence ID" value="NZ_NWVD01000002.1"/>
</dbReference>
<dbReference type="Pfam" id="PF09335">
    <property type="entry name" value="VTT_dom"/>
    <property type="match status" value="1"/>
</dbReference>
<keyword evidence="9" id="KW-1185">Reference proteome</keyword>
<evidence type="ECO:0000313" key="9">
    <source>
        <dbReference type="Proteomes" id="UP000218784"/>
    </source>
</evidence>
<evidence type="ECO:0000256" key="6">
    <source>
        <dbReference type="SAM" id="Phobius"/>
    </source>
</evidence>
<accession>A0A2A4I0K4</accession>
<proteinExistence type="predicted"/>
<dbReference type="AlphaFoldDB" id="A0A2A4I0K4"/>
<keyword evidence="5 6" id="KW-0472">Membrane</keyword>
<name>A0A2A4I0K4_9SPHN</name>
<dbReference type="InterPro" id="IPR032816">
    <property type="entry name" value="VTT_dom"/>
</dbReference>
<comment type="caution">
    <text evidence="8">The sequence shown here is derived from an EMBL/GenBank/DDBJ whole genome shotgun (WGS) entry which is preliminary data.</text>
</comment>
<evidence type="ECO:0000256" key="1">
    <source>
        <dbReference type="ARBA" id="ARBA00004651"/>
    </source>
</evidence>
<dbReference type="EMBL" id="NWVD01000002">
    <property type="protein sequence ID" value="PCG09783.1"/>
    <property type="molecule type" value="Genomic_DNA"/>
</dbReference>
<feature type="transmembrane region" description="Helical" evidence="6">
    <location>
        <begin position="155"/>
        <end position="177"/>
    </location>
</feature>
<feature type="transmembrane region" description="Helical" evidence="6">
    <location>
        <begin position="12"/>
        <end position="30"/>
    </location>
</feature>
<evidence type="ECO:0000256" key="4">
    <source>
        <dbReference type="ARBA" id="ARBA00022989"/>
    </source>
</evidence>
<sequence length="199" mass="20448">MDAWLTDTITGYAASPVLLFAALFLLTFVQEDAVSVTAGLLSARMVIDPVPAVAAVVLGTVVGDLALYAAGRWLADTRPVRRLRAASGPLEGRLRRQGLLAVAAARFVPGTRLPVFLGSGVVGTPLAASTLVISLTTLAWTPGLFYLGYGAGEHVLAMITPSSGLMVAALLAAVWFAPNIVRRGVSLVRPATAVAAAGA</sequence>
<keyword evidence="4 6" id="KW-1133">Transmembrane helix</keyword>
<feature type="transmembrane region" description="Helical" evidence="6">
    <location>
        <begin position="115"/>
        <end position="135"/>
    </location>
</feature>
<evidence type="ECO:0000256" key="3">
    <source>
        <dbReference type="ARBA" id="ARBA00022692"/>
    </source>
</evidence>
<dbReference type="PANTHER" id="PTHR42709:SF6">
    <property type="entry name" value="UNDECAPRENYL PHOSPHATE TRANSPORTER A"/>
    <property type="match status" value="1"/>
</dbReference>
<organism evidence="8 9">
    <name type="scientific">Sphingomonas ginsenosidimutans</name>
    <dbReference type="NCBI Taxonomy" id="862134"/>
    <lineage>
        <taxon>Bacteria</taxon>
        <taxon>Pseudomonadati</taxon>
        <taxon>Pseudomonadota</taxon>
        <taxon>Alphaproteobacteria</taxon>
        <taxon>Sphingomonadales</taxon>
        <taxon>Sphingomonadaceae</taxon>
        <taxon>Sphingomonas</taxon>
    </lineage>
</organism>
<feature type="transmembrane region" description="Helical" evidence="6">
    <location>
        <begin position="50"/>
        <end position="75"/>
    </location>
</feature>
<protein>
    <recommendedName>
        <fullName evidence="7">VTT domain-containing protein</fullName>
    </recommendedName>
</protein>
<dbReference type="InterPro" id="IPR051311">
    <property type="entry name" value="DedA_domain"/>
</dbReference>
<evidence type="ECO:0000259" key="7">
    <source>
        <dbReference type="Pfam" id="PF09335"/>
    </source>
</evidence>
<dbReference type="Proteomes" id="UP000218784">
    <property type="component" value="Unassembled WGS sequence"/>
</dbReference>
<evidence type="ECO:0000256" key="5">
    <source>
        <dbReference type="ARBA" id="ARBA00023136"/>
    </source>
</evidence>